<feature type="coiled-coil region" evidence="1">
    <location>
        <begin position="1634"/>
        <end position="1691"/>
    </location>
</feature>
<feature type="region of interest" description="Disordered" evidence="2">
    <location>
        <begin position="288"/>
        <end position="327"/>
    </location>
</feature>
<protein>
    <submittedName>
        <fullName evidence="3">Uncharacterized protein</fullName>
    </submittedName>
</protein>
<keyword evidence="1" id="KW-0175">Coiled coil</keyword>
<feature type="region of interest" description="Disordered" evidence="2">
    <location>
        <begin position="381"/>
        <end position="402"/>
    </location>
</feature>
<accession>A0A6J7X5N3</accession>
<name>A0A6J7X5N3_9CAUD</name>
<feature type="coiled-coil region" evidence="1">
    <location>
        <begin position="88"/>
        <end position="122"/>
    </location>
</feature>
<feature type="coiled-coil region" evidence="1">
    <location>
        <begin position="1344"/>
        <end position="1371"/>
    </location>
</feature>
<feature type="compositionally biased region" description="Basic and acidic residues" evidence="2">
    <location>
        <begin position="296"/>
        <end position="327"/>
    </location>
</feature>
<feature type="coiled-coil region" evidence="1">
    <location>
        <begin position="1983"/>
        <end position="2010"/>
    </location>
</feature>
<evidence type="ECO:0000256" key="1">
    <source>
        <dbReference type="SAM" id="Coils"/>
    </source>
</evidence>
<organism evidence="3">
    <name type="scientific">uncultured Caudovirales phage</name>
    <dbReference type="NCBI Taxonomy" id="2100421"/>
    <lineage>
        <taxon>Viruses</taxon>
        <taxon>Duplodnaviria</taxon>
        <taxon>Heunggongvirae</taxon>
        <taxon>Uroviricota</taxon>
        <taxon>Caudoviricetes</taxon>
        <taxon>Peduoviridae</taxon>
        <taxon>Maltschvirus</taxon>
        <taxon>Maltschvirus maltsch</taxon>
    </lineage>
</organism>
<reference evidence="3" key="1">
    <citation type="submission" date="2020-05" db="EMBL/GenBank/DDBJ databases">
        <authorList>
            <person name="Chiriac C."/>
            <person name="Salcher M."/>
            <person name="Ghai R."/>
            <person name="Kavagutti S V."/>
        </authorList>
    </citation>
    <scope>NUCLEOTIDE SEQUENCE</scope>
</reference>
<evidence type="ECO:0000256" key="2">
    <source>
        <dbReference type="SAM" id="MobiDB-lite"/>
    </source>
</evidence>
<feature type="coiled-coil region" evidence="1">
    <location>
        <begin position="1030"/>
        <end position="1064"/>
    </location>
</feature>
<proteinExistence type="predicted"/>
<sequence length="2829" mass="327800">MASNFIPYDKLQLIDQLFIKNNPLGYIEELKQKGIKVDTSDFLATYSDNIDKTKIPSVKRLIEKESKPVVDYDKIKGLLKNNISSEIRKQIEQDVASKLDNLDELKARLETERSDFARQELQQQITLASKLRMFDIQQKYIQDMLDIKLKARLSFLEKSGALDTIAKLIEIEQVKQPTLTDKQIVDQAITNKIKNTIQIVDDEQLLKDTKDTIKDNTKAINLIDKGIQNLQFDIQQAKLGRGIPRAYSSSVSSYITSLETKISNEEQAKIRIQEKLDQNTKLLNQVNERLNNTKPESLKLPKIVEEPKETTEDIKQEPTIDKKTEKEQKRLEQLKEKERKAQEKIDKENIKKQELLDKQEKAKLEEQERQKKLQDAELEKQRLKEKKDKEQQQKKLEKEKQIELNKQRKEQFALEREQKLFGNLTSKQKMDFDGTNRAYAGAISQTPKYDKDKDYKLVDVFDPSEFPSDFDTKKFAKQSSWVQIPQGYARVYDGKIIAIFGESLPTKESAIAFKDTFKVDILTQYEKNKQQYEIDQKQARREAQDKWLLERKKEKLIEKGITEVNGVPVTEIDDKTQLPVVPYDRANEDQTSKDRRHSKIIEVNGVDVKLYLDTKKNQYTLIDPSEYKTDTKKHKVGTQRLAFAIKDKLSAYRGKLDQDGNQISKGRFNAIKYTIKNKENKPVDLDLKVKLEVYKPEVKSYQKLEDYNRPIDLDEKSKIQLINKLKLDNEKEFTKAVDNLYTETGDSEELKKAEITKKLNNEILATEKHLEDTVKPAFRKDIKDRNPSANSDTIEQLVDSEFAKFMRSAITNGKFIESVTKDTEQLQLSHIEDVKTKNKSHKNHAYEQELKDTLKNLPYDVKLYKGIVVAIVLDKPVDPEVKRKLLIDTQLIVNKQYQLMRETDATKREEIINSNKQINDNNYKAEISRSINEFYLNRPIITPEMRATFGERKQSRINKRLDRDKNRSLPFAETDEQSYIDYLLEQQAIKEENRSLALQYEQEQQDRIREKIAEYDARMRMEKEVEDNKKRIATRLADKLNDNIDKLKDNLKNSSDLLAELSKVDPQDPQAIKLNNKVIEYKVENITKQLENTILKRTIDKYVDVVSSDGYSNEIVQEYYKFDRARKVLQKNGIKTDSINKDFENRLKEFQEIEKALYQKPEDKTPDQIYNSINKGNTTIEDMDKLKGTKYGLAYQLSAMKYSHNFQVNSDIAIPKYELVNAKKEIVKDKDGKIVYDKIQVLDQFGRPEKTPDGDLIFNYVPKTRTISVIEEIWQTNDKSTVKYGSKEYYDLKQIFVRDLMYVDAKIQENIAKNKEPSEYFTRKKEELMSSIANMTPTQSPFEIKQLDKKVNQLMDNYSKLKSELDKVDDNLSIEDAQKIYDELKDKTYKTKNGNYSLAKFTSSSEIRSELVTQQHTFDTMVDLVRRSMGKSDYNATYDDLLVKKSMEENKELLRIYNEDLPKAKKLIANTLSSSEINDRLIQLDRVMNDLDDILLNAYSEGSLDDDGFITDKYLRQDYDTVLKRLLTDAQKTEIEKNPNKFYDETFRQQILKDADKRREEYRDKLEVTKDEYKKGSYDLELSAARQLVKEYGKYISVEHLLINEDEILRGQLRDRRATEERFVKQYTQDYEKILFTEKTVNERQKRIDELEDRIIKKTTEQLQAKLNDELKDLNQRKQELENNKTELIAKQDTKSNTDNLKDKARQIGINSRVSMSASLKSHITPALILETIRATAGDNSKGGGLIVLKDDTKPIRFRSSGEAGKGKSSEQFRNDFTRELLTKLLDKNFPTDSRQIAILQTLHGLKSDAKDIEKVMSKVKEQIINQMMLAEETLATSKKSKDQKQGSLKDASYTSMFTNAFYETIHKEIDDKYKKLKAENKLQHLSDKEIADSQNQEFAEKLAEQMQKHITENLRPILDSDSSTISRVMVDTTMTTGITKQTGLDEQLVRDTLAVIGTVKNEKFDEFVRNVLDNDIDNIDLKNELGESVKKLDEQIKQLGDTIKDATRKHQENVDTLVNSKTSKKAEMLRKKALEDFKEFVKSNNPISSKPTMSFSEAIYNVGVQKVNEYNAKDKAKINSALEKGRHQANMQANFDTYNEIRENELSQEFDTLAKIIFDDGKVYLNPTINTESIKQLRKHDLKGRFGINQKMEMYSELLKQATKALYVPGKPGRPKKGTLPDAKITELDQMRSIIEKMGDYIQDNISPAMISSYDNQLKLMNDNYGGIIGLLQLYGDGSGRMPYVDEERLLLANKKLQQVNTLVYDKIFSKILATFMAVPNLTDTEAMNLANISAQKLISQMLDSDPGKLYNATDTQIKDMTSSIFVTLENLASYKDETQAKAVKDTLRKIRESKTDIQALFLQNDALSLEISDTINQLWDDKFDYDQKENPMVMDSIEFKRLLRSYHSLSIEHDFTKRETIKFFDKAKDEYVRFMTSYIDDSVLQDMYNPKNANDPNDSRLIKDLVQRDGNLIFNYQGEEIILGDSTSGYIDDRDIRETYSADTLLTYADKKQNYTIMQNTKNMTDLANTIYTVFDTGTLSFTSLGVEESQLKKTRELMTNAITKFASEFVNNILSSNEDIIRATTIYALEKSGKKYTKEQVDELVNTQVLDMMGKYQSDLMDNMKDFMGNLNSWVNNRIETIAQLNNYNDDDRRRVIASDKTNFLRTFLLGEDPKMPGLLDLMTGNKFKTKDLNTIINLQQSQIVRETMVNMYKATDVRVVQWRLDPSHKWEGGKEICEIYSLGNNLTPEDKLLLSQSGYPTAGLYSVSLIPKRTHANCRCYTYAIVDGTTMNNLEQAFINYRTQDQYLLSMANIIVAEDSGEVPF</sequence>
<gene>
    <name evidence="3" type="ORF">UFOVP755_63</name>
</gene>
<dbReference type="EMBL" id="LR798356">
    <property type="protein sequence ID" value="CAB5226158.1"/>
    <property type="molecule type" value="Genomic_DNA"/>
</dbReference>
<evidence type="ECO:0000313" key="3">
    <source>
        <dbReference type="EMBL" id="CAB5226158.1"/>
    </source>
</evidence>